<accession>A0AAI8VV93</accession>
<organism evidence="5 6">
    <name type="scientific">Anthostomella pinea</name>
    <dbReference type="NCBI Taxonomy" id="933095"/>
    <lineage>
        <taxon>Eukaryota</taxon>
        <taxon>Fungi</taxon>
        <taxon>Dikarya</taxon>
        <taxon>Ascomycota</taxon>
        <taxon>Pezizomycotina</taxon>
        <taxon>Sordariomycetes</taxon>
        <taxon>Xylariomycetidae</taxon>
        <taxon>Xylariales</taxon>
        <taxon>Xylariaceae</taxon>
        <taxon>Anthostomella</taxon>
    </lineage>
</organism>
<sequence length="983" mass="108327">MNIMFDGIGNTSIPPQSTNSSGSNGLPRNPAQALRRMPLPAASMPPPQMPPMPDKIHKAKSSAGSTLSVSTPMSSAQVITLARDAMNSALQDNETQAAEASGVSTELKPGVTIDLSRMNIQSLPDEVVDIIKHELERLALSHNKLTSFPVRFSECTSLRYLNVRNNFIQEFPLSLCDLKSLEILDLGRNKIRVLPPEIAKLSSLKVLAVQKNRIEELPLCLADMGSLQVLKLDGNNITFPPKEVLQVQASSPPNEGFLKENEVAEVTVTAHIKKYLKKRAQTINGREREAENGGDESSEGTETPRMPIRRVVSGRFPVRVNGNDMSDLRSPAMPRPPPIPSRSHARGLSQQSTAIRRPGVMPLTIGNPNERLRSNSETLLQASRAERPSERHRRMGIVSKKANELGTLDETQANNRFSHYRGLSHGSSMTGTVNTHGSPSAMSPSSPAEPLLQRPNYVRRLSVLPEQRRESKVFDAIVESAKGILYAIFQIHPMIQLFTRLTSDGTAKRSSLEIVFYNTNVHVEELEQEIQKHEVAVDNGGYAHRENENVQRAVLTLINAYSHICSLLVGNMDTIVDNGDPRYIRTMMMLLYNSIMELRVTAYEASAGVTGYVPSYGNRRAELSDTIKPHSRESSVTPTAGRPGGRVRPGAFVHNLSNLRVSTDVTVPYLNGTGRTAQITSATPRSGESFASTSTDGRYPVDYTAEERLFERIFLSLQKSTDLVMRTLPSFNMQFNNGRRNAEAQRAPDHVVECWRGLIAKCTITIRETEMLKTRLSLIKLKEPGIRTDPFFWSLCKSFIGSWAEYGKRLQHSMDQIKLPLDIRTRLRPIQISVKETNQLITMSPWAYRLRQANHFSDAGSHYSPSHYSSNSAVTQMSLPMTPQSAALGPAVQATVPSTPQSASFSSAFHGNVFERADALINMGGPSMSRTNTMTSSSSMSLSSVSSMMTPMDERQGSSTMLSPNGNAGPANYRYNGGGKPAF</sequence>
<feature type="region of interest" description="Disordered" evidence="3">
    <location>
        <begin position="950"/>
        <end position="983"/>
    </location>
</feature>
<dbReference type="SMART" id="SM00364">
    <property type="entry name" value="LRR_BAC"/>
    <property type="match status" value="4"/>
</dbReference>
<proteinExistence type="predicted"/>
<dbReference type="SMART" id="SM00369">
    <property type="entry name" value="LRR_TYP"/>
    <property type="match status" value="4"/>
</dbReference>
<feature type="domain" description="Disease resistance R13L4/SHOC-2-like LRR" evidence="4">
    <location>
        <begin position="156"/>
        <end position="232"/>
    </location>
</feature>
<evidence type="ECO:0000256" key="3">
    <source>
        <dbReference type="SAM" id="MobiDB-lite"/>
    </source>
</evidence>
<dbReference type="InterPro" id="IPR055414">
    <property type="entry name" value="LRR_R13L4/SHOC2-like"/>
</dbReference>
<evidence type="ECO:0000313" key="5">
    <source>
        <dbReference type="EMBL" id="CAJ2511727.1"/>
    </source>
</evidence>
<gene>
    <name evidence="5" type="ORF">KHLLAP_LOCUS12195</name>
</gene>
<dbReference type="InterPro" id="IPR019487">
    <property type="entry name" value="RAM_signalling_pathway_SOG2"/>
</dbReference>
<feature type="region of interest" description="Disordered" evidence="3">
    <location>
        <begin position="1"/>
        <end position="31"/>
    </location>
</feature>
<feature type="compositionally biased region" description="Low complexity" evidence="3">
    <location>
        <begin position="637"/>
        <end position="648"/>
    </location>
</feature>
<feature type="region of interest" description="Disordered" evidence="3">
    <location>
        <begin position="628"/>
        <end position="648"/>
    </location>
</feature>
<dbReference type="InterPro" id="IPR050216">
    <property type="entry name" value="LRR_domain-containing"/>
</dbReference>
<dbReference type="InterPro" id="IPR003591">
    <property type="entry name" value="Leu-rich_rpt_typical-subtyp"/>
</dbReference>
<keyword evidence="1" id="KW-0433">Leucine-rich repeat</keyword>
<feature type="region of interest" description="Disordered" evidence="3">
    <location>
        <begin position="283"/>
        <end position="371"/>
    </location>
</feature>
<evidence type="ECO:0000313" key="6">
    <source>
        <dbReference type="Proteomes" id="UP001295740"/>
    </source>
</evidence>
<evidence type="ECO:0000256" key="2">
    <source>
        <dbReference type="ARBA" id="ARBA00022737"/>
    </source>
</evidence>
<reference evidence="5" key="1">
    <citation type="submission" date="2023-10" db="EMBL/GenBank/DDBJ databases">
        <authorList>
            <person name="Hackl T."/>
        </authorList>
    </citation>
    <scope>NUCLEOTIDE SEQUENCE</scope>
</reference>
<dbReference type="GO" id="GO:0005737">
    <property type="term" value="C:cytoplasm"/>
    <property type="evidence" value="ECO:0007669"/>
    <property type="project" value="TreeGrafter"/>
</dbReference>
<dbReference type="SUPFAM" id="SSF52075">
    <property type="entry name" value="Outer arm dynein light chain 1"/>
    <property type="match status" value="1"/>
</dbReference>
<keyword evidence="2" id="KW-0677">Repeat</keyword>
<protein>
    <submittedName>
        <fullName evidence="5">Uu.00g073520.m01.CDS01</fullName>
    </submittedName>
</protein>
<dbReference type="PANTHER" id="PTHR48051">
    <property type="match status" value="1"/>
</dbReference>
<dbReference type="Pfam" id="PF23598">
    <property type="entry name" value="LRR_14"/>
    <property type="match status" value="1"/>
</dbReference>
<dbReference type="EMBL" id="CAUWAG010000018">
    <property type="protein sequence ID" value="CAJ2511727.1"/>
    <property type="molecule type" value="Genomic_DNA"/>
</dbReference>
<dbReference type="AlphaFoldDB" id="A0AAI8VV93"/>
<dbReference type="InterPro" id="IPR032675">
    <property type="entry name" value="LRR_dom_sf"/>
</dbReference>
<dbReference type="InterPro" id="IPR001611">
    <property type="entry name" value="Leu-rich_rpt"/>
</dbReference>
<dbReference type="Gene3D" id="3.80.10.10">
    <property type="entry name" value="Ribonuclease Inhibitor"/>
    <property type="match status" value="1"/>
</dbReference>
<name>A0AAI8VV93_9PEZI</name>
<dbReference type="Proteomes" id="UP001295740">
    <property type="component" value="Unassembled WGS sequence"/>
</dbReference>
<dbReference type="PROSITE" id="PS51450">
    <property type="entry name" value="LRR"/>
    <property type="match status" value="1"/>
</dbReference>
<evidence type="ECO:0000256" key="1">
    <source>
        <dbReference type="ARBA" id="ARBA00022614"/>
    </source>
</evidence>
<evidence type="ECO:0000259" key="4">
    <source>
        <dbReference type="Pfam" id="PF23598"/>
    </source>
</evidence>
<feature type="compositionally biased region" description="Polar residues" evidence="3">
    <location>
        <begin position="957"/>
        <end position="966"/>
    </location>
</feature>
<keyword evidence="6" id="KW-1185">Reference proteome</keyword>
<dbReference type="Pfam" id="PF10428">
    <property type="entry name" value="SOG2"/>
    <property type="match status" value="1"/>
</dbReference>
<dbReference type="PANTHER" id="PTHR48051:SF51">
    <property type="entry name" value="LEUCINE-RICH REPEAT-CONTAINING PROTEIN 10B"/>
    <property type="match status" value="1"/>
</dbReference>
<feature type="compositionally biased region" description="Polar residues" evidence="3">
    <location>
        <begin position="9"/>
        <end position="26"/>
    </location>
</feature>
<comment type="caution">
    <text evidence="5">The sequence shown here is derived from an EMBL/GenBank/DDBJ whole genome shotgun (WGS) entry which is preliminary data.</text>
</comment>